<accession>A0ABM3DKQ2</accession>
<evidence type="ECO:0000256" key="1">
    <source>
        <dbReference type="SAM" id="MobiDB-lite"/>
    </source>
</evidence>
<keyword evidence="2" id="KW-1133">Transmembrane helix</keyword>
<reference evidence="5" key="1">
    <citation type="submission" date="2025-08" db="UniProtKB">
        <authorList>
            <consortium name="RefSeq"/>
        </authorList>
    </citation>
    <scope>IDENTIFICATION</scope>
</reference>
<keyword evidence="4" id="KW-1185">Reference proteome</keyword>
<evidence type="ECO:0000313" key="4">
    <source>
        <dbReference type="Proteomes" id="UP001652741"/>
    </source>
</evidence>
<evidence type="ECO:0000313" key="5">
    <source>
        <dbReference type="RefSeq" id="XP_045559395.1"/>
    </source>
</evidence>
<feature type="chain" id="PRO_5045821528" evidence="3">
    <location>
        <begin position="33"/>
        <end position="1804"/>
    </location>
</feature>
<evidence type="ECO:0000256" key="2">
    <source>
        <dbReference type="SAM" id="Phobius"/>
    </source>
</evidence>
<feature type="region of interest" description="Disordered" evidence="1">
    <location>
        <begin position="1785"/>
        <end position="1804"/>
    </location>
</feature>
<evidence type="ECO:0000256" key="3">
    <source>
        <dbReference type="SAM" id="SignalP"/>
    </source>
</evidence>
<dbReference type="SMART" id="SM01411">
    <property type="entry name" value="Ephrin_rec_like"/>
    <property type="match status" value="1"/>
</dbReference>
<name>A0ABM3DKQ2_SALSA</name>
<gene>
    <name evidence="5" type="primary">LOC123729204</name>
</gene>
<keyword evidence="3" id="KW-0732">Signal</keyword>
<dbReference type="PANTHER" id="PTHR47236">
    <property type="entry name" value="GENE, 32742-RELATED-RELATED"/>
    <property type="match status" value="1"/>
</dbReference>
<keyword evidence="2" id="KW-0812">Transmembrane</keyword>
<protein>
    <submittedName>
        <fullName evidence="5">Uncharacterized protein isoform X1</fullName>
    </submittedName>
</protein>
<keyword evidence="2" id="KW-0472">Membrane</keyword>
<proteinExistence type="predicted"/>
<dbReference type="PANTHER" id="PTHR47236:SF5">
    <property type="entry name" value="GENE, 32742-RELATED"/>
    <property type="match status" value="1"/>
</dbReference>
<organism evidence="4 5">
    <name type="scientific">Salmo salar</name>
    <name type="common">Atlantic salmon</name>
    <dbReference type="NCBI Taxonomy" id="8030"/>
    <lineage>
        <taxon>Eukaryota</taxon>
        <taxon>Metazoa</taxon>
        <taxon>Chordata</taxon>
        <taxon>Craniata</taxon>
        <taxon>Vertebrata</taxon>
        <taxon>Euteleostomi</taxon>
        <taxon>Actinopterygii</taxon>
        <taxon>Neopterygii</taxon>
        <taxon>Teleostei</taxon>
        <taxon>Protacanthopterygii</taxon>
        <taxon>Salmoniformes</taxon>
        <taxon>Salmonidae</taxon>
        <taxon>Salmoninae</taxon>
        <taxon>Salmo</taxon>
    </lineage>
</organism>
<feature type="transmembrane region" description="Helical" evidence="2">
    <location>
        <begin position="464"/>
        <end position="488"/>
    </location>
</feature>
<dbReference type="RefSeq" id="XP_045559395.1">
    <property type="nucleotide sequence ID" value="XM_045703439.1"/>
</dbReference>
<feature type="signal peptide" evidence="3">
    <location>
        <begin position="1"/>
        <end position="32"/>
    </location>
</feature>
<feature type="region of interest" description="Disordered" evidence="1">
    <location>
        <begin position="1467"/>
        <end position="1503"/>
    </location>
</feature>
<dbReference type="Proteomes" id="UP001652741">
    <property type="component" value="Chromosome ssa20"/>
</dbReference>
<sequence>MMLRKLGPGVCRWPTLLLWCLYVFVEEHTVYGHNRTVETREMERPFCEQGYYCPVGSPTSVPCPKGTFGPTVGASSMDSCLSCPTNHYCPRPALTSGIPCGAWAEQPLPGQDRCVCLGEGQTFQASDGQCPCALGYRLMGQGDTCLHSVYDICRDGRARTQHGTCLDRQQWAQHCTQQVCLSPGDYQGFDGALGLCLCREPPERAVCGGWCRSRPKLALHLVCAAVDLQLVYSNSEGQVSVSGSVLLETVFKRWDSQGTLQCDGRHNVSHPVYTVQTNDAGFLGLLNDVPAAIQKLFPEKSMGMHISTGDSGVREEGGAGPDWSSRSTIWGGTMNSSSVGILNPTACLHQGDTLLFTVTRQHYPQYDVENLYNTNRDFDWGSLRLLAEDLTLARTPPTLFSLVFTQPGVYAFKLSDHQYKHMYVRVMPAGGQCYEAGPFFPTVPHHLTRMGIAKRRHLILRPDWLVTGGLLLGAVVILSLCVTLLILFREYGWPEKVATRAQYRILQIQYPMEDYSSKGSRVTTLKKYHRNLQARMTEASVQPALDLEADEFWDYEHQVDLEAFSTNTFYSILLKHSVSVTARLSQLRGEVKDLYQGVMGKLKGLQLQPGWSAVGKTKEGYERLRRQVEQEVIRRRSLAQQLRHLLDSQLGVLRTELMAQQMVHRNFGAHLRECVRLLGQAVDNTDHPLWDEHPQHVVQRVASLASEMAEQVSGECQRQGAWATLGEGTGAKLLCPDTGSVLSKEDIIAPDGSVRACGAVHADSITGLILPKPHTHMLLASGHSMPVPPDFFLHPQTGRLLPVAGNVGYDPASSTLVFTTDSCTGDMRKWEFPLLPFVPYPLSRHSAQPVTTQLRGLRPGQRLLLGRPMCDPDTGVLVPILAVTIHPQTGLVYPLGGVHVCPLTRLPQPIQVGSPMLDPMTGNVVLTAGVSLDPITGAVLPVGGLLLGESFIEPLSSMVVRVGGGSIRAGKLVPHAGGFQALLNSQTLVARIRLVELLRGLREDWGSGEMGLRGLQAQRKETELGRIQAAAKELEQAWVKGLHCHLQLLSRLETLLDWAWGVAQDGGVQGEIHLPGADLSLPALPGMEYPDPQGSGLTVPVLGAQMDPVSGLTVPLAGTMEDPDGKGLVAIRFGALTVDTVTEVLAPVVGVRLDVSRQTVVPVTASYCLALGDNTDSVLVEALRKEWCLRNRYWKEEKQKEEELLGDLDAALQHCVLVATQEDSEQAHWVDTERQLREAAAELHEAGQSEAQRRASQLSDLSLLLPPRVLLILTQGDDKEWEQQCCWQTELVAGLDRVNVCVEKLQQDQERWTAQRGEQTPSIHVVDWKRRQKEIWEQLNSRQAELDAALIELRCVRELCQLRADTAQSVLSGSFWYKEFGLARLMVPSNPLKVVSLTQQKAVPLLERLIQLLEDNKQPSLSPSTYRQRISSLSTKQTFGLETCSRAWTESVPVVKVRDIYEGISTQSLREPMKAQPQDQDSKGPSVPQPSPTHSQTAHRKTAISDIHSQEGQPMKESVQQSHVCVPTLSEGEWDKLLELSPLFQLLKGVERKLRGPARDAGLLRGELDGRASSFIDYLDAQWECEGELLLLDPDCLNPREFLVYHHGLFLLQTLHTLELTPAVSLQIATSLPSNNYKYNAFRNSFFYQEAEKTVFVRRQRLQSVGGFSLLLLHCLSHVTVGDMTVDSSPTFQRAFFKLLQACLGELFQARLRSSSMGMECAAPQSSMPWDSHPTSLLEGLQRPSRGLLSQEEVEGLLQKHREDLVFLHVERLLREKSLGLRTMEVRHKAQEENTDSQPGGPMT</sequence>